<organism evidence="3 4">
    <name type="scientific">Agromyces neolithicus</name>
    <dbReference type="NCBI Taxonomy" id="269420"/>
    <lineage>
        <taxon>Bacteria</taxon>
        <taxon>Bacillati</taxon>
        <taxon>Actinomycetota</taxon>
        <taxon>Actinomycetes</taxon>
        <taxon>Micrococcales</taxon>
        <taxon>Microbacteriaceae</taxon>
        <taxon>Agromyces</taxon>
    </lineage>
</organism>
<dbReference type="Proteomes" id="UP001500002">
    <property type="component" value="Unassembled WGS sequence"/>
</dbReference>
<keyword evidence="4" id="KW-1185">Reference proteome</keyword>
<dbReference type="SUPFAM" id="SSF160935">
    <property type="entry name" value="VPA0735-like"/>
    <property type="match status" value="1"/>
</dbReference>
<dbReference type="RefSeq" id="WP_344292239.1">
    <property type="nucleotide sequence ID" value="NZ_BAAANJ010000001.1"/>
</dbReference>
<evidence type="ECO:0000259" key="1">
    <source>
        <dbReference type="Pfam" id="PF06742"/>
    </source>
</evidence>
<dbReference type="Gene3D" id="2.60.120.1600">
    <property type="match status" value="1"/>
</dbReference>
<evidence type="ECO:0000313" key="3">
    <source>
        <dbReference type="EMBL" id="GAA1796999.1"/>
    </source>
</evidence>
<feature type="domain" description="DUF1254" evidence="2">
    <location>
        <begin position="32"/>
        <end position="115"/>
    </location>
</feature>
<comment type="caution">
    <text evidence="3">The sequence shown here is derived from an EMBL/GenBank/DDBJ whole genome shotgun (WGS) entry which is preliminary data.</text>
</comment>
<accession>A0ABN2LTG4</accession>
<dbReference type="EMBL" id="BAAANJ010000001">
    <property type="protein sequence ID" value="GAA1796999.1"/>
    <property type="molecule type" value="Genomic_DNA"/>
</dbReference>
<dbReference type="PANTHER" id="PTHR36509:SF2">
    <property type="entry name" value="BLL3101 PROTEIN"/>
    <property type="match status" value="1"/>
</dbReference>
<gene>
    <name evidence="3" type="ORF">GCM10009749_00590</name>
</gene>
<proteinExistence type="predicted"/>
<dbReference type="InterPro" id="IPR010679">
    <property type="entry name" value="DUF1254"/>
</dbReference>
<sequence length="314" mass="34782">MSALTVDVDNFKRVETDTMIERMLPIIGGIGVFHHDRALAPLDEQPVIRQNRDTLYSVAIVDLGLGPVTLTIPDVGDRYISVMVINQDHYINRVFHQAGSYELTTDEFGTQYLIVAARILFDPNRDTDIAEVHALQDRMTLTSPRGQEFFHPDYDQESHKQVRDALLVLAKTMGGFAGCFGSKEDVDPVRHLVGTAAAWGGLPDAEASYINVDPQLPIGRYSMTFRDVPADAFWSVSVYNAAGYFEPGPSGITNVNSVFATADADGSTTVHLGDHDDDVPNRIPLPEGWNLLIRLYRPRLEDLASWQAPEIIAD</sequence>
<name>A0ABN2LTG4_9MICO</name>
<dbReference type="Gene3D" id="2.60.40.1610">
    <property type="entry name" value="Domain of unknown function DUF1254"/>
    <property type="match status" value="1"/>
</dbReference>
<reference evidence="3 4" key="1">
    <citation type="journal article" date="2019" name="Int. J. Syst. Evol. Microbiol.">
        <title>The Global Catalogue of Microorganisms (GCM) 10K type strain sequencing project: providing services to taxonomists for standard genome sequencing and annotation.</title>
        <authorList>
            <consortium name="The Broad Institute Genomics Platform"/>
            <consortium name="The Broad Institute Genome Sequencing Center for Infectious Disease"/>
            <person name="Wu L."/>
            <person name="Ma J."/>
        </authorList>
    </citation>
    <scope>NUCLEOTIDE SEQUENCE [LARGE SCALE GENOMIC DNA]</scope>
    <source>
        <strain evidence="3 4">JCM 14322</strain>
    </source>
</reference>
<dbReference type="InterPro" id="IPR037050">
    <property type="entry name" value="DUF1254_sf"/>
</dbReference>
<feature type="domain" description="DUF1214" evidence="1">
    <location>
        <begin position="220"/>
        <end position="299"/>
    </location>
</feature>
<dbReference type="InterPro" id="IPR010621">
    <property type="entry name" value="DUF1214"/>
</dbReference>
<dbReference type="PANTHER" id="PTHR36509">
    <property type="entry name" value="BLL3101 PROTEIN"/>
    <property type="match status" value="1"/>
</dbReference>
<dbReference type="Pfam" id="PF06742">
    <property type="entry name" value="DUF1214"/>
    <property type="match status" value="1"/>
</dbReference>
<protein>
    <submittedName>
        <fullName evidence="3">DUF1214 domain-containing protein</fullName>
    </submittedName>
</protein>
<dbReference type="Pfam" id="PF06863">
    <property type="entry name" value="DUF1254"/>
    <property type="match status" value="1"/>
</dbReference>
<evidence type="ECO:0000259" key="2">
    <source>
        <dbReference type="Pfam" id="PF06863"/>
    </source>
</evidence>
<evidence type="ECO:0000313" key="4">
    <source>
        <dbReference type="Proteomes" id="UP001500002"/>
    </source>
</evidence>